<dbReference type="RefSeq" id="WP_182082473.1">
    <property type="nucleotide sequence ID" value="NZ_CP049366.1"/>
</dbReference>
<name>A0A7L7KWU4_9LACO</name>
<gene>
    <name evidence="1" type="ORF">G6534_06010</name>
</gene>
<reference evidence="1 2" key="1">
    <citation type="submission" date="2020-02" db="EMBL/GenBank/DDBJ databases">
        <title>Complete Genome Sequence of Lactobacillus sp. NFFJ11 Isolated from animal feed.</title>
        <authorList>
            <person name="Jung J.Y."/>
        </authorList>
    </citation>
    <scope>NUCLEOTIDE SEQUENCE [LARGE SCALE GENOMIC DNA]</scope>
    <source>
        <strain evidence="1 2">NFFJ11</strain>
    </source>
</reference>
<protein>
    <submittedName>
        <fullName evidence="1">Uncharacterized protein</fullName>
    </submittedName>
</protein>
<evidence type="ECO:0000313" key="2">
    <source>
        <dbReference type="Proteomes" id="UP000514410"/>
    </source>
</evidence>
<sequence length="107" mass="12309">MMLKDVVLLTKDNDKNKDPLNHIVNYSEQILHSARVTELNGATAQNNAVGKQYDHSYVIRLEGIYNADKVAFLDDYRANKSDVLQISQLRRHHFKTDIYCGDTEVRS</sequence>
<dbReference type="AlphaFoldDB" id="A0A7L7KWU4"/>
<evidence type="ECO:0000313" key="1">
    <source>
        <dbReference type="EMBL" id="QMT84205.1"/>
    </source>
</evidence>
<accession>A0A7L7KWU4</accession>
<dbReference type="Proteomes" id="UP000514410">
    <property type="component" value="Chromosome"/>
</dbReference>
<organism evidence="1 2">
    <name type="scientific">Companilactobacillus pabuli</name>
    <dbReference type="NCBI Taxonomy" id="2714036"/>
    <lineage>
        <taxon>Bacteria</taxon>
        <taxon>Bacillati</taxon>
        <taxon>Bacillota</taxon>
        <taxon>Bacilli</taxon>
        <taxon>Lactobacillales</taxon>
        <taxon>Lactobacillaceae</taxon>
        <taxon>Companilactobacillus</taxon>
    </lineage>
</organism>
<proteinExistence type="predicted"/>
<dbReference type="EMBL" id="CP049366">
    <property type="protein sequence ID" value="QMT84205.1"/>
    <property type="molecule type" value="Genomic_DNA"/>
</dbReference>
<dbReference type="KEGG" id="cpab:G6534_06010"/>
<keyword evidence="2" id="KW-1185">Reference proteome</keyword>